<dbReference type="EMBL" id="ML993589">
    <property type="protein sequence ID" value="KAF2168816.1"/>
    <property type="molecule type" value="Genomic_DNA"/>
</dbReference>
<dbReference type="InterPro" id="IPR013083">
    <property type="entry name" value="Znf_RING/FYVE/PHD"/>
</dbReference>
<name>A0A6A6CTK7_ZASCE</name>
<dbReference type="Gene3D" id="3.30.40.10">
    <property type="entry name" value="Zinc/RING finger domain, C3HC4 (zinc finger)"/>
    <property type="match status" value="1"/>
</dbReference>
<dbReference type="GeneID" id="54565456"/>
<dbReference type="GO" id="GO:0008270">
    <property type="term" value="F:zinc ion binding"/>
    <property type="evidence" value="ECO:0007669"/>
    <property type="project" value="UniProtKB-KW"/>
</dbReference>
<organism evidence="3 4">
    <name type="scientific">Zasmidium cellare ATCC 36951</name>
    <dbReference type="NCBI Taxonomy" id="1080233"/>
    <lineage>
        <taxon>Eukaryota</taxon>
        <taxon>Fungi</taxon>
        <taxon>Dikarya</taxon>
        <taxon>Ascomycota</taxon>
        <taxon>Pezizomycotina</taxon>
        <taxon>Dothideomycetes</taxon>
        <taxon>Dothideomycetidae</taxon>
        <taxon>Mycosphaerellales</taxon>
        <taxon>Mycosphaerellaceae</taxon>
        <taxon>Zasmidium</taxon>
    </lineage>
</organism>
<dbReference type="RefSeq" id="XP_033669705.1">
    <property type="nucleotide sequence ID" value="XM_033812184.1"/>
</dbReference>
<dbReference type="SUPFAM" id="SSF57850">
    <property type="entry name" value="RING/U-box"/>
    <property type="match status" value="1"/>
</dbReference>
<protein>
    <recommendedName>
        <fullName evidence="2">RING-type domain-containing protein</fullName>
    </recommendedName>
</protein>
<keyword evidence="1" id="KW-0863">Zinc-finger</keyword>
<keyword evidence="1" id="KW-0862">Zinc</keyword>
<dbReference type="Proteomes" id="UP000799537">
    <property type="component" value="Unassembled WGS sequence"/>
</dbReference>
<sequence>MQTNSQSDTERAAFMALYRTQLLRGQMPSVYLPRPSNSNNFAKISNTANTANTLQQDSLCSTCQKPLDRDSLPGYFNLVGMKCLHSFCSQCCLKLAGKLTCPTPGCNEPIPAFTQQSMTTQLRYWAVDQAVKYCEDESYKPLLWHCGPRGFDAVYDKAAAFLQSAASPSSQTSGSSNAFIDIDSLRPHLMGLTNLTINVWYAEALIHDLDSDPTDKAREKRWIKTVLAVDNFLSQQGRHRKQCQTSMLREYLELNVNSTFPAADAEDAKLLFDFVVHLCEKEGKKRSWRTKSASAMSRVASRVSTLRGG</sequence>
<gene>
    <name evidence="3" type="ORF">M409DRAFT_52821</name>
</gene>
<evidence type="ECO:0000259" key="2">
    <source>
        <dbReference type="PROSITE" id="PS50089"/>
    </source>
</evidence>
<dbReference type="InterPro" id="IPR001841">
    <property type="entry name" value="Znf_RING"/>
</dbReference>
<evidence type="ECO:0000256" key="1">
    <source>
        <dbReference type="PROSITE-ProRule" id="PRU00175"/>
    </source>
</evidence>
<dbReference type="PROSITE" id="PS50089">
    <property type="entry name" value="ZF_RING_2"/>
    <property type="match status" value="1"/>
</dbReference>
<keyword evidence="4" id="KW-1185">Reference proteome</keyword>
<accession>A0A6A6CTK7</accession>
<evidence type="ECO:0000313" key="3">
    <source>
        <dbReference type="EMBL" id="KAF2168816.1"/>
    </source>
</evidence>
<proteinExistence type="predicted"/>
<reference evidence="3" key="1">
    <citation type="journal article" date="2020" name="Stud. Mycol.">
        <title>101 Dothideomycetes genomes: a test case for predicting lifestyles and emergence of pathogens.</title>
        <authorList>
            <person name="Haridas S."/>
            <person name="Albert R."/>
            <person name="Binder M."/>
            <person name="Bloem J."/>
            <person name="Labutti K."/>
            <person name="Salamov A."/>
            <person name="Andreopoulos B."/>
            <person name="Baker S."/>
            <person name="Barry K."/>
            <person name="Bills G."/>
            <person name="Bluhm B."/>
            <person name="Cannon C."/>
            <person name="Castanera R."/>
            <person name="Culley D."/>
            <person name="Daum C."/>
            <person name="Ezra D."/>
            <person name="Gonzalez J."/>
            <person name="Henrissat B."/>
            <person name="Kuo A."/>
            <person name="Liang C."/>
            <person name="Lipzen A."/>
            <person name="Lutzoni F."/>
            <person name="Magnuson J."/>
            <person name="Mondo S."/>
            <person name="Nolan M."/>
            <person name="Ohm R."/>
            <person name="Pangilinan J."/>
            <person name="Park H.-J."/>
            <person name="Ramirez L."/>
            <person name="Alfaro M."/>
            <person name="Sun H."/>
            <person name="Tritt A."/>
            <person name="Yoshinaga Y."/>
            <person name="Zwiers L.-H."/>
            <person name="Turgeon B."/>
            <person name="Goodwin S."/>
            <person name="Spatafora J."/>
            <person name="Crous P."/>
            <person name="Grigoriev I."/>
        </authorList>
    </citation>
    <scope>NUCLEOTIDE SEQUENCE</scope>
    <source>
        <strain evidence="3">ATCC 36951</strain>
    </source>
</reference>
<evidence type="ECO:0000313" key="4">
    <source>
        <dbReference type="Proteomes" id="UP000799537"/>
    </source>
</evidence>
<dbReference type="AlphaFoldDB" id="A0A6A6CTK7"/>
<feature type="domain" description="RING-type" evidence="2">
    <location>
        <begin position="60"/>
        <end position="102"/>
    </location>
</feature>
<keyword evidence="1" id="KW-0479">Metal-binding</keyword>